<organism evidence="1 2">
    <name type="scientific">Trabulsiella guamensis ATCC 49490</name>
    <dbReference type="NCBI Taxonomy" id="1005994"/>
    <lineage>
        <taxon>Bacteria</taxon>
        <taxon>Pseudomonadati</taxon>
        <taxon>Pseudomonadota</taxon>
        <taxon>Gammaproteobacteria</taxon>
        <taxon>Enterobacterales</taxon>
        <taxon>Enterobacteriaceae</taxon>
        <taxon>Trabulsiella</taxon>
    </lineage>
</organism>
<dbReference type="EMBL" id="JMTB01000084">
    <property type="protein sequence ID" value="KFC06285.1"/>
    <property type="molecule type" value="Genomic_DNA"/>
</dbReference>
<sequence>MLKMMENKMKDLIISPEVRNKIEVAMEELYKLCEANNVPVVIGVLLERMKESNSAAINKGVSFFIDSRTGAYDSSLAAACEMLKMDSVPEYLIRMMRLHNDLKSQLNAPASKDNAPELIH</sequence>
<gene>
    <name evidence="1" type="ORF">GTGU_02648</name>
</gene>
<dbReference type="eggNOG" id="ENOG502ZQS4">
    <property type="taxonomic scope" value="Bacteria"/>
</dbReference>
<name>A0A085A7U0_9ENTR</name>
<accession>A0A085A7U0</accession>
<reference evidence="2" key="1">
    <citation type="submission" date="2014-05" db="EMBL/GenBank/DDBJ databases">
        <title>ATOL: Assembling a taxonomically balanced genome-scale reconstruction of the evolutionary history of the Enterobacteriaceae.</title>
        <authorList>
            <person name="Plunkett G. III"/>
            <person name="Neeno-Eckwall E.C."/>
            <person name="Glasner J.D."/>
            <person name="Perna N.T."/>
        </authorList>
    </citation>
    <scope>NUCLEOTIDE SEQUENCE [LARGE SCALE GENOMIC DNA]</scope>
    <source>
        <strain evidence="2">ATCC 49490</strain>
    </source>
</reference>
<evidence type="ECO:0000313" key="2">
    <source>
        <dbReference type="Proteomes" id="UP000028630"/>
    </source>
</evidence>
<dbReference type="Proteomes" id="UP000028630">
    <property type="component" value="Unassembled WGS sequence"/>
</dbReference>
<dbReference type="AlphaFoldDB" id="A0A085A7U0"/>
<keyword evidence="2" id="KW-1185">Reference proteome</keyword>
<proteinExistence type="predicted"/>
<evidence type="ECO:0000313" key="1">
    <source>
        <dbReference type="EMBL" id="KFC06285.1"/>
    </source>
</evidence>
<protein>
    <submittedName>
        <fullName evidence="1">Uncharacterized protein</fullName>
    </submittedName>
</protein>
<comment type="caution">
    <text evidence="1">The sequence shown here is derived from an EMBL/GenBank/DDBJ whole genome shotgun (WGS) entry which is preliminary data.</text>
</comment>